<dbReference type="EC" id="3.5.1.5" evidence="2"/>
<organism evidence="6 7">
    <name type="scientific">Chelatococcus reniformis</name>
    <dbReference type="NCBI Taxonomy" id="1494448"/>
    <lineage>
        <taxon>Bacteria</taxon>
        <taxon>Pseudomonadati</taxon>
        <taxon>Pseudomonadota</taxon>
        <taxon>Alphaproteobacteria</taxon>
        <taxon>Hyphomicrobiales</taxon>
        <taxon>Chelatococcaceae</taxon>
        <taxon>Chelatococcus</taxon>
    </lineage>
</organism>
<dbReference type="HAMAP" id="MF_01955">
    <property type="entry name" value="Urease_beta_gamma"/>
    <property type="match status" value="1"/>
</dbReference>
<dbReference type="HAMAP" id="MF_01954">
    <property type="entry name" value="Urease_beta"/>
    <property type="match status" value="1"/>
</dbReference>
<dbReference type="Pfam" id="PF00699">
    <property type="entry name" value="Urease_beta"/>
    <property type="match status" value="1"/>
</dbReference>
<dbReference type="PIRSF" id="PIRSF001225">
    <property type="entry name" value="Urease_gammabeta"/>
    <property type="match status" value="1"/>
</dbReference>
<comment type="catalytic activity">
    <reaction evidence="5">
        <text>urea + 2 H2O + H(+) = hydrogencarbonate + 2 NH4(+)</text>
        <dbReference type="Rhea" id="RHEA:20557"/>
        <dbReference type="ChEBI" id="CHEBI:15377"/>
        <dbReference type="ChEBI" id="CHEBI:15378"/>
        <dbReference type="ChEBI" id="CHEBI:16199"/>
        <dbReference type="ChEBI" id="CHEBI:17544"/>
        <dbReference type="ChEBI" id="CHEBI:28938"/>
        <dbReference type="EC" id="3.5.1.5"/>
    </reaction>
</comment>
<dbReference type="Gene3D" id="3.30.280.10">
    <property type="entry name" value="Urease, gamma-like subunit"/>
    <property type="match status" value="1"/>
</dbReference>
<dbReference type="FunFam" id="2.10.150.10:FF:000001">
    <property type="entry name" value="Urease subunit beta"/>
    <property type="match status" value="1"/>
</dbReference>
<reference evidence="6" key="1">
    <citation type="journal article" date="2014" name="Int. J. Syst. Evol. Microbiol.">
        <title>Complete genome sequence of Corynebacterium casei LMG S-19264T (=DSM 44701T), isolated from a smear-ripened cheese.</title>
        <authorList>
            <consortium name="US DOE Joint Genome Institute (JGI-PGF)"/>
            <person name="Walter F."/>
            <person name="Albersmeier A."/>
            <person name="Kalinowski J."/>
            <person name="Ruckert C."/>
        </authorList>
    </citation>
    <scope>NUCLEOTIDE SEQUENCE</scope>
    <source>
        <strain evidence="6">CGMCC 1.12919</strain>
    </source>
</reference>
<dbReference type="InterPro" id="IPR036463">
    <property type="entry name" value="Urease_gamma_sf"/>
</dbReference>
<dbReference type="CDD" id="cd00390">
    <property type="entry name" value="Urease_gamma"/>
    <property type="match status" value="1"/>
</dbReference>
<dbReference type="InterPro" id="IPR008223">
    <property type="entry name" value="Urease_gamma-beta_su"/>
</dbReference>
<protein>
    <recommendedName>
        <fullName evidence="2">urease</fullName>
        <ecNumber evidence="2">3.5.1.5</ecNumber>
    </recommendedName>
</protein>
<dbReference type="HAMAP" id="MF_00739">
    <property type="entry name" value="Urease_gamma"/>
    <property type="match status" value="1"/>
</dbReference>
<name>A0A916X7R3_9HYPH</name>
<dbReference type="InterPro" id="IPR036461">
    <property type="entry name" value="Urease_betasu_sf"/>
</dbReference>
<evidence type="ECO:0000256" key="2">
    <source>
        <dbReference type="ARBA" id="ARBA00012934"/>
    </source>
</evidence>
<dbReference type="EMBL" id="BMGG01000001">
    <property type="protein sequence ID" value="GGC46904.1"/>
    <property type="molecule type" value="Genomic_DNA"/>
</dbReference>
<dbReference type="GO" id="GO:0016151">
    <property type="term" value="F:nickel cation binding"/>
    <property type="evidence" value="ECO:0007669"/>
    <property type="project" value="InterPro"/>
</dbReference>
<dbReference type="InterPro" id="IPR012010">
    <property type="entry name" value="Urease_gamma"/>
</dbReference>
<dbReference type="NCBIfam" id="NF009682">
    <property type="entry name" value="PRK13203.1"/>
    <property type="match status" value="1"/>
</dbReference>
<dbReference type="RefSeq" id="WP_188607314.1">
    <property type="nucleotide sequence ID" value="NZ_BMGG01000001.1"/>
</dbReference>
<dbReference type="SUPFAM" id="SSF51278">
    <property type="entry name" value="Urease, beta-subunit"/>
    <property type="match status" value="1"/>
</dbReference>
<comment type="pathway">
    <text evidence="1">Nitrogen metabolism; urea degradation; CO(2) and NH(3) from urea (urease route): step 1/1.</text>
</comment>
<keyword evidence="7" id="KW-1185">Reference proteome</keyword>
<dbReference type="NCBIfam" id="NF009671">
    <property type="entry name" value="PRK13192.1"/>
    <property type="match status" value="1"/>
</dbReference>
<keyword evidence="3" id="KW-0963">Cytoplasm</keyword>
<dbReference type="GO" id="GO:0043419">
    <property type="term" value="P:urea catabolic process"/>
    <property type="evidence" value="ECO:0007669"/>
    <property type="project" value="InterPro"/>
</dbReference>
<evidence type="ECO:0000256" key="3">
    <source>
        <dbReference type="ARBA" id="ARBA00022490"/>
    </source>
</evidence>
<gene>
    <name evidence="6" type="primary">ureAB</name>
    <name evidence="6" type="ORF">GCM10010994_02570</name>
</gene>
<dbReference type="NCBIfam" id="TIGR00192">
    <property type="entry name" value="urease_beta"/>
    <property type="match status" value="1"/>
</dbReference>
<evidence type="ECO:0000256" key="4">
    <source>
        <dbReference type="ARBA" id="ARBA00022801"/>
    </source>
</evidence>
<comment type="caution">
    <text evidence="6">The sequence shown here is derived from an EMBL/GenBank/DDBJ whole genome shotgun (WGS) entry which is preliminary data.</text>
</comment>
<dbReference type="PANTHER" id="PTHR33569">
    <property type="entry name" value="UREASE"/>
    <property type="match status" value="1"/>
</dbReference>
<dbReference type="InterPro" id="IPR002019">
    <property type="entry name" value="Urease_beta-like"/>
</dbReference>
<dbReference type="NCBIfam" id="TIGR00193">
    <property type="entry name" value="urease_gam"/>
    <property type="match status" value="1"/>
</dbReference>
<evidence type="ECO:0000313" key="7">
    <source>
        <dbReference type="Proteomes" id="UP000637002"/>
    </source>
</evidence>
<dbReference type="SUPFAM" id="SSF54111">
    <property type="entry name" value="Urease, gamma-subunit"/>
    <property type="match status" value="1"/>
</dbReference>
<evidence type="ECO:0000313" key="6">
    <source>
        <dbReference type="EMBL" id="GGC46904.1"/>
    </source>
</evidence>
<dbReference type="PANTHER" id="PTHR33569:SF1">
    <property type="entry name" value="UREASE"/>
    <property type="match status" value="1"/>
</dbReference>
<keyword evidence="4" id="KW-0378">Hydrolase</keyword>
<dbReference type="InterPro" id="IPR002026">
    <property type="entry name" value="Urease_gamma/gamma-beta_su"/>
</dbReference>
<dbReference type="CDD" id="cd00407">
    <property type="entry name" value="Urease_beta"/>
    <property type="match status" value="1"/>
</dbReference>
<dbReference type="Gene3D" id="2.10.150.10">
    <property type="entry name" value="Urease, beta subunit"/>
    <property type="match status" value="1"/>
</dbReference>
<dbReference type="Pfam" id="PF00547">
    <property type="entry name" value="Urease_gamma"/>
    <property type="match status" value="1"/>
</dbReference>
<proteinExistence type="inferred from homology"/>
<dbReference type="InterPro" id="IPR050069">
    <property type="entry name" value="Urease_subunit"/>
</dbReference>
<reference evidence="6" key="2">
    <citation type="submission" date="2020-09" db="EMBL/GenBank/DDBJ databases">
        <authorList>
            <person name="Sun Q."/>
            <person name="Zhou Y."/>
        </authorList>
    </citation>
    <scope>NUCLEOTIDE SEQUENCE</scope>
    <source>
        <strain evidence="6">CGMCC 1.12919</strain>
    </source>
</reference>
<evidence type="ECO:0000256" key="5">
    <source>
        <dbReference type="ARBA" id="ARBA00047778"/>
    </source>
</evidence>
<dbReference type="GO" id="GO:0035550">
    <property type="term" value="C:urease complex"/>
    <property type="evidence" value="ECO:0007669"/>
    <property type="project" value="InterPro"/>
</dbReference>
<dbReference type="GO" id="GO:0009039">
    <property type="term" value="F:urease activity"/>
    <property type="evidence" value="ECO:0007669"/>
    <property type="project" value="UniProtKB-EC"/>
</dbReference>
<dbReference type="NCBIfam" id="NF009712">
    <property type="entry name" value="PRK13241.1"/>
    <property type="match status" value="1"/>
</dbReference>
<sequence>MLLTPTEYERLTIFTAAELARKRRARGLKLNAPEAIALICDEILEGARDGRSVAEMMSYGASILTTDDVMPGVAAMTPMLQVEATFPDGTKLVTVHEPIRPGHEAADAGPTPGEIIPADGDIELNAGRRPAAAIVINTGDRPVQVGSHFHFFEANKALDFDRATAFGMRLDIPAGTAVRFEPGQSKEVKLVAFGGRREVSGLNALTEGTTAGDAAAQGALARARAAGFKGA</sequence>
<dbReference type="AlphaFoldDB" id="A0A916X7R3"/>
<dbReference type="Proteomes" id="UP000637002">
    <property type="component" value="Unassembled WGS sequence"/>
</dbReference>
<accession>A0A916X7R3</accession>
<evidence type="ECO:0000256" key="1">
    <source>
        <dbReference type="ARBA" id="ARBA00004897"/>
    </source>
</evidence>